<proteinExistence type="predicted"/>
<sequence>MAATRRISVRLAGKEYPMTIPQAEEEKYRRAARDINSLIAAYKTRFMAEPEDYLAMAALQVAADKVDLEMKGEMTDQAVRLQEIERRIDGYLNDIKE</sequence>
<dbReference type="Proteomes" id="UP001059295">
    <property type="component" value="Chromosome"/>
</dbReference>
<gene>
    <name evidence="1" type="ORF">NQ491_10075</name>
</gene>
<keyword evidence="2" id="KW-1185">Reference proteome</keyword>
<keyword evidence="1" id="KW-0131">Cell cycle</keyword>
<dbReference type="RefSeq" id="WP_034282839.1">
    <property type="nucleotide sequence ID" value="NZ_CAPH01000009.1"/>
</dbReference>
<dbReference type="InterPro" id="IPR036192">
    <property type="entry name" value="Cell_div_ZapA-like_sf"/>
</dbReference>
<keyword evidence="1" id="KW-0132">Cell division</keyword>
<dbReference type="InterPro" id="IPR007838">
    <property type="entry name" value="Cell_div_ZapA-like"/>
</dbReference>
<dbReference type="GeneID" id="82892083"/>
<evidence type="ECO:0000313" key="1">
    <source>
        <dbReference type="EMBL" id="UWN56985.1"/>
    </source>
</evidence>
<protein>
    <submittedName>
        <fullName evidence="1">Cell division protein ZapA</fullName>
    </submittedName>
</protein>
<evidence type="ECO:0000313" key="2">
    <source>
        <dbReference type="Proteomes" id="UP001059295"/>
    </source>
</evidence>
<organism evidence="1 2">
    <name type="scientific">Alistipes ihumii AP11</name>
    <dbReference type="NCBI Taxonomy" id="1211813"/>
    <lineage>
        <taxon>Bacteria</taxon>
        <taxon>Pseudomonadati</taxon>
        <taxon>Bacteroidota</taxon>
        <taxon>Bacteroidia</taxon>
        <taxon>Bacteroidales</taxon>
        <taxon>Rikenellaceae</taxon>
        <taxon>Alistipes</taxon>
    </lineage>
</organism>
<reference evidence="1" key="1">
    <citation type="journal article" date="2022" name="Cell">
        <title>Design, construction, and in vivo augmentation of a complex gut microbiome.</title>
        <authorList>
            <person name="Cheng A.G."/>
            <person name="Ho P.Y."/>
            <person name="Aranda-Diaz A."/>
            <person name="Jain S."/>
            <person name="Yu F.B."/>
            <person name="Meng X."/>
            <person name="Wang M."/>
            <person name="Iakiviak M."/>
            <person name="Nagashima K."/>
            <person name="Zhao A."/>
            <person name="Murugkar P."/>
            <person name="Patil A."/>
            <person name="Atabakhsh K."/>
            <person name="Weakley A."/>
            <person name="Yan J."/>
            <person name="Brumbaugh A.R."/>
            <person name="Higginbottom S."/>
            <person name="Dimas A."/>
            <person name="Shiver A.L."/>
            <person name="Deutschbauer A."/>
            <person name="Neff N."/>
            <person name="Sonnenburg J.L."/>
            <person name="Huang K.C."/>
            <person name="Fischbach M.A."/>
        </authorList>
    </citation>
    <scope>NUCLEOTIDE SEQUENCE</scope>
    <source>
        <strain evidence="1">AP11</strain>
    </source>
</reference>
<dbReference type="SUPFAM" id="SSF102829">
    <property type="entry name" value="Cell division protein ZapA-like"/>
    <property type="match status" value="1"/>
</dbReference>
<accession>A0ABY5UYG7</accession>
<dbReference type="Pfam" id="PF05164">
    <property type="entry name" value="ZapA"/>
    <property type="match status" value="1"/>
</dbReference>
<dbReference type="GO" id="GO:0051301">
    <property type="term" value="P:cell division"/>
    <property type="evidence" value="ECO:0007669"/>
    <property type="project" value="UniProtKB-KW"/>
</dbReference>
<dbReference type="EMBL" id="CP102294">
    <property type="protein sequence ID" value="UWN56985.1"/>
    <property type="molecule type" value="Genomic_DNA"/>
</dbReference>
<name>A0ABY5UYG7_9BACT</name>